<dbReference type="AlphaFoldDB" id="A0A3M0KMU1"/>
<proteinExistence type="predicted"/>
<dbReference type="Proteomes" id="UP000269221">
    <property type="component" value="Unassembled WGS sequence"/>
</dbReference>
<sequence length="95" mass="10517">MTPHLEERVQLWGPQNKKGMEPTAADILAMELYVVEEGFEDALRAGAPLLRREAERAGIVQPGEGSGETLYHLPAPKGDVSESWRGTFDKDIKRA</sequence>
<reference evidence="1 2" key="1">
    <citation type="submission" date="2018-07" db="EMBL/GenBank/DDBJ databases">
        <title>A high quality draft genome assembly of the barn swallow (H. rustica rustica).</title>
        <authorList>
            <person name="Formenti G."/>
            <person name="Chiara M."/>
            <person name="Poveda L."/>
            <person name="Francoijs K.-J."/>
            <person name="Bonisoli-Alquati A."/>
            <person name="Canova L."/>
            <person name="Gianfranceschi L."/>
            <person name="Horner D.S."/>
            <person name="Saino N."/>
        </authorList>
    </citation>
    <scope>NUCLEOTIDE SEQUENCE [LARGE SCALE GENOMIC DNA]</scope>
    <source>
        <strain evidence="1">Chelidonia</strain>
        <tissue evidence="1">Blood</tissue>
    </source>
</reference>
<comment type="caution">
    <text evidence="1">The sequence shown here is derived from an EMBL/GenBank/DDBJ whole genome shotgun (WGS) entry which is preliminary data.</text>
</comment>
<accession>A0A3M0KMU1</accession>
<protein>
    <submittedName>
        <fullName evidence="1">Uncharacterized protein</fullName>
    </submittedName>
</protein>
<gene>
    <name evidence="1" type="ORF">DUI87_09502</name>
</gene>
<keyword evidence="2" id="KW-1185">Reference proteome</keyword>
<dbReference type="EMBL" id="QRBI01000105">
    <property type="protein sequence ID" value="RMC14406.1"/>
    <property type="molecule type" value="Genomic_DNA"/>
</dbReference>
<dbReference type="OrthoDB" id="10512670at2759"/>
<organism evidence="1 2">
    <name type="scientific">Hirundo rustica rustica</name>
    <dbReference type="NCBI Taxonomy" id="333673"/>
    <lineage>
        <taxon>Eukaryota</taxon>
        <taxon>Metazoa</taxon>
        <taxon>Chordata</taxon>
        <taxon>Craniata</taxon>
        <taxon>Vertebrata</taxon>
        <taxon>Euteleostomi</taxon>
        <taxon>Archelosauria</taxon>
        <taxon>Archosauria</taxon>
        <taxon>Dinosauria</taxon>
        <taxon>Saurischia</taxon>
        <taxon>Theropoda</taxon>
        <taxon>Coelurosauria</taxon>
        <taxon>Aves</taxon>
        <taxon>Neognathae</taxon>
        <taxon>Neoaves</taxon>
        <taxon>Telluraves</taxon>
        <taxon>Australaves</taxon>
        <taxon>Passeriformes</taxon>
        <taxon>Sylvioidea</taxon>
        <taxon>Hirundinidae</taxon>
        <taxon>Hirundo</taxon>
    </lineage>
</organism>
<evidence type="ECO:0000313" key="1">
    <source>
        <dbReference type="EMBL" id="RMC14406.1"/>
    </source>
</evidence>
<evidence type="ECO:0000313" key="2">
    <source>
        <dbReference type="Proteomes" id="UP000269221"/>
    </source>
</evidence>
<name>A0A3M0KMU1_HIRRU</name>